<organism evidence="1 2">
    <name type="scientific">Handroanthus impetiginosus</name>
    <dbReference type="NCBI Taxonomy" id="429701"/>
    <lineage>
        <taxon>Eukaryota</taxon>
        <taxon>Viridiplantae</taxon>
        <taxon>Streptophyta</taxon>
        <taxon>Embryophyta</taxon>
        <taxon>Tracheophyta</taxon>
        <taxon>Spermatophyta</taxon>
        <taxon>Magnoliopsida</taxon>
        <taxon>eudicotyledons</taxon>
        <taxon>Gunneridae</taxon>
        <taxon>Pentapetalae</taxon>
        <taxon>asterids</taxon>
        <taxon>lamiids</taxon>
        <taxon>Lamiales</taxon>
        <taxon>Bignoniaceae</taxon>
        <taxon>Crescentiina</taxon>
        <taxon>Tabebuia alliance</taxon>
        <taxon>Handroanthus</taxon>
    </lineage>
</organism>
<name>A0A2G9GSP5_9LAMI</name>
<gene>
    <name evidence="1" type="ORF">CDL12_19161</name>
</gene>
<dbReference type="AlphaFoldDB" id="A0A2G9GSP5"/>
<evidence type="ECO:0000313" key="1">
    <source>
        <dbReference type="EMBL" id="PIN08268.1"/>
    </source>
</evidence>
<keyword evidence="2" id="KW-1185">Reference proteome</keyword>
<comment type="caution">
    <text evidence="1">The sequence shown here is derived from an EMBL/GenBank/DDBJ whole genome shotgun (WGS) entry which is preliminary data.</text>
</comment>
<evidence type="ECO:0000313" key="2">
    <source>
        <dbReference type="Proteomes" id="UP000231279"/>
    </source>
</evidence>
<dbReference type="EMBL" id="NKXS01003866">
    <property type="protein sequence ID" value="PIN08268.1"/>
    <property type="molecule type" value="Genomic_DNA"/>
</dbReference>
<sequence length="84" mass="9999">MPTVFLKFCPHHQLFSVFNSPFGRTNQTKLFGERIKSTSFGERERKMAREIYHYLPISFKILDLETDFVLVGSSTVIIWWWILD</sequence>
<protein>
    <submittedName>
        <fullName evidence="1">Uncharacterized protein</fullName>
    </submittedName>
</protein>
<reference evidence="2" key="1">
    <citation type="journal article" date="2018" name="Gigascience">
        <title>Genome assembly of the Pink Ipe (Handroanthus impetiginosus, Bignoniaceae), a highly valued, ecologically keystone Neotropical timber forest tree.</title>
        <authorList>
            <person name="Silva-Junior O.B."/>
            <person name="Grattapaglia D."/>
            <person name="Novaes E."/>
            <person name="Collevatti R.G."/>
        </authorList>
    </citation>
    <scope>NUCLEOTIDE SEQUENCE [LARGE SCALE GENOMIC DNA]</scope>
    <source>
        <strain evidence="2">cv. UFG-1</strain>
    </source>
</reference>
<proteinExistence type="predicted"/>
<accession>A0A2G9GSP5</accession>
<dbReference type="Proteomes" id="UP000231279">
    <property type="component" value="Unassembled WGS sequence"/>
</dbReference>